<reference evidence="4" key="1">
    <citation type="submission" date="2014-06" db="EMBL/GenBank/DDBJ databases">
        <authorList>
            <person name="Le Roux Frederique"/>
        </authorList>
    </citation>
    <scope>NUCLEOTIDE SEQUENCE [LARGE SCALE GENOMIC DNA]</scope>
    <source>
        <strain evidence="4">J5-5</strain>
    </source>
</reference>
<sequence>MLLTSYPTLYRLNTITAAKTGFTRLVNVFVMRAIFMAAKDSGAASEASILVTFSMTACRRVFRCLLR</sequence>
<dbReference type="AlphaFoldDB" id="A0A822MN36"/>
<proteinExistence type="predicted"/>
<reference evidence="1 3" key="2">
    <citation type="submission" date="2014-06" db="EMBL/GenBank/DDBJ databases">
        <authorList>
            <person name="Le Roux F."/>
        </authorList>
    </citation>
    <scope>NUCLEOTIDE SEQUENCE</scope>
    <source>
        <strain evidence="2 3">J5-4</strain>
        <strain evidence="1">J5-5</strain>
    </source>
</reference>
<name>A0A822MN36_9VIBR</name>
<evidence type="ECO:0000313" key="3">
    <source>
        <dbReference type="Proteomes" id="UP000049077"/>
    </source>
</evidence>
<comment type="caution">
    <text evidence="1">The sequence shown here is derived from an EMBL/GenBank/DDBJ whole genome shotgun (WGS) entry which is preliminary data.</text>
</comment>
<dbReference type="Proteomes" id="UP000049495">
    <property type="component" value="Unassembled WGS sequence"/>
</dbReference>
<accession>A0A822MN36</accession>
<evidence type="ECO:0000313" key="1">
    <source>
        <dbReference type="EMBL" id="CDS97294.1"/>
    </source>
</evidence>
<dbReference type="EMBL" id="CCJX01000037">
    <property type="protein sequence ID" value="CDT03618.1"/>
    <property type="molecule type" value="Genomic_DNA"/>
</dbReference>
<protein>
    <submittedName>
        <fullName evidence="1">Transposase</fullName>
    </submittedName>
</protein>
<organism evidence="1 4">
    <name type="scientific">Vibrio crassostreae</name>
    <dbReference type="NCBI Taxonomy" id="246167"/>
    <lineage>
        <taxon>Bacteria</taxon>
        <taxon>Pseudomonadati</taxon>
        <taxon>Pseudomonadota</taxon>
        <taxon>Gammaproteobacteria</taxon>
        <taxon>Vibrionales</taxon>
        <taxon>Vibrionaceae</taxon>
        <taxon>Vibrio</taxon>
    </lineage>
</organism>
<gene>
    <name evidence="2" type="ORF">VCR4J5_1310002</name>
    <name evidence="1" type="ORF">VCR5J5_1240009</name>
</gene>
<evidence type="ECO:0000313" key="4">
    <source>
        <dbReference type="Proteomes" id="UP000049495"/>
    </source>
</evidence>
<keyword evidence="3" id="KW-1185">Reference proteome</keyword>
<dbReference type="Proteomes" id="UP000049077">
    <property type="component" value="Unassembled WGS sequence"/>
</dbReference>
<dbReference type="EMBL" id="CCJV01000029">
    <property type="protein sequence ID" value="CDS97294.1"/>
    <property type="molecule type" value="Genomic_DNA"/>
</dbReference>
<evidence type="ECO:0000313" key="2">
    <source>
        <dbReference type="EMBL" id="CDT03618.1"/>
    </source>
</evidence>